<comment type="caution">
    <text evidence="3">The sequence shown here is derived from an EMBL/GenBank/DDBJ whole genome shotgun (WGS) entry which is preliminary data.</text>
</comment>
<dbReference type="Gene3D" id="3.40.390.10">
    <property type="entry name" value="Collagenase (Catalytic Domain)"/>
    <property type="match status" value="1"/>
</dbReference>
<gene>
    <name evidence="3" type="ORF">MSPICULIGERA_LOCUS1270</name>
</gene>
<keyword evidence="4" id="KW-1185">Reference proteome</keyword>
<organism evidence="3 4">
    <name type="scientific">Mesorhabditis spiculigera</name>
    <dbReference type="NCBI Taxonomy" id="96644"/>
    <lineage>
        <taxon>Eukaryota</taxon>
        <taxon>Metazoa</taxon>
        <taxon>Ecdysozoa</taxon>
        <taxon>Nematoda</taxon>
        <taxon>Chromadorea</taxon>
        <taxon>Rhabditida</taxon>
        <taxon>Rhabditina</taxon>
        <taxon>Rhabditomorpha</taxon>
        <taxon>Rhabditoidea</taxon>
        <taxon>Rhabditidae</taxon>
        <taxon>Mesorhabditinae</taxon>
        <taxon>Mesorhabditis</taxon>
    </lineage>
</organism>
<feature type="compositionally biased region" description="Low complexity" evidence="1">
    <location>
        <begin position="61"/>
        <end position="82"/>
    </location>
</feature>
<keyword evidence="2" id="KW-0812">Transmembrane</keyword>
<keyword evidence="2" id="KW-1133">Transmembrane helix</keyword>
<evidence type="ECO:0000313" key="3">
    <source>
        <dbReference type="EMBL" id="CAJ0559445.1"/>
    </source>
</evidence>
<feature type="compositionally biased region" description="Polar residues" evidence="1">
    <location>
        <begin position="41"/>
        <end position="59"/>
    </location>
</feature>
<dbReference type="GO" id="GO:0006508">
    <property type="term" value="P:proteolysis"/>
    <property type="evidence" value="ECO:0007669"/>
    <property type="project" value="InterPro"/>
</dbReference>
<dbReference type="Proteomes" id="UP001177023">
    <property type="component" value="Unassembled WGS sequence"/>
</dbReference>
<protein>
    <submittedName>
        <fullName evidence="3">Uncharacterized protein</fullName>
    </submittedName>
</protein>
<proteinExistence type="predicted"/>
<dbReference type="AlphaFoldDB" id="A0AA36FRD8"/>
<sequence length="126" mass="13408">MGNGPAKLCLFPIMLIAIIVFSVAFRELALKQRRPDLPAPTKSSQQAPNTTRTASTGAPVTTPSTNTTRATTSTGTTSTSTTHPPVDADGYCRTDGCKTAETFLSMILPTADPCQDFYKFACGKFL</sequence>
<dbReference type="EMBL" id="CATQJA010000349">
    <property type="protein sequence ID" value="CAJ0559445.1"/>
    <property type="molecule type" value="Genomic_DNA"/>
</dbReference>
<feature type="region of interest" description="Disordered" evidence="1">
    <location>
        <begin position="32"/>
        <end position="92"/>
    </location>
</feature>
<evidence type="ECO:0000256" key="1">
    <source>
        <dbReference type="SAM" id="MobiDB-lite"/>
    </source>
</evidence>
<dbReference type="SUPFAM" id="SSF55486">
    <property type="entry name" value="Metalloproteases ('zincins'), catalytic domain"/>
    <property type="match status" value="1"/>
</dbReference>
<feature type="non-terminal residue" evidence="3">
    <location>
        <position position="126"/>
    </location>
</feature>
<evidence type="ECO:0000256" key="2">
    <source>
        <dbReference type="SAM" id="Phobius"/>
    </source>
</evidence>
<evidence type="ECO:0000313" key="4">
    <source>
        <dbReference type="Proteomes" id="UP001177023"/>
    </source>
</evidence>
<name>A0AA36FRD8_9BILA</name>
<accession>A0AA36FRD8</accession>
<dbReference type="InterPro" id="IPR000718">
    <property type="entry name" value="Peptidase_M13"/>
</dbReference>
<dbReference type="PROSITE" id="PS51885">
    <property type="entry name" value="NEPRILYSIN"/>
    <property type="match status" value="1"/>
</dbReference>
<dbReference type="GO" id="GO:0004222">
    <property type="term" value="F:metalloendopeptidase activity"/>
    <property type="evidence" value="ECO:0007669"/>
    <property type="project" value="InterPro"/>
</dbReference>
<dbReference type="InterPro" id="IPR024079">
    <property type="entry name" value="MetalloPept_cat_dom_sf"/>
</dbReference>
<feature type="transmembrane region" description="Helical" evidence="2">
    <location>
        <begin position="6"/>
        <end position="25"/>
    </location>
</feature>
<keyword evidence="2" id="KW-0472">Membrane</keyword>
<reference evidence="3" key="1">
    <citation type="submission" date="2023-06" db="EMBL/GenBank/DDBJ databases">
        <authorList>
            <person name="Delattre M."/>
        </authorList>
    </citation>
    <scope>NUCLEOTIDE SEQUENCE</scope>
    <source>
        <strain evidence="3">AF72</strain>
    </source>
</reference>